<gene>
    <name evidence="1" type="ORF">CPZ25_001940</name>
</gene>
<dbReference type="RefSeq" id="WP_096919499.1">
    <property type="nucleotide sequence ID" value="NZ_CP029487.1"/>
</dbReference>
<evidence type="ECO:0000313" key="1">
    <source>
        <dbReference type="EMBL" id="QCT70121.1"/>
    </source>
</evidence>
<dbReference type="EMBL" id="CP029487">
    <property type="protein sequence ID" value="QCT70121.1"/>
    <property type="molecule type" value="Genomic_DNA"/>
</dbReference>
<accession>A0A4P9C630</accession>
<protein>
    <submittedName>
        <fullName evidence="1">Phage portal protein</fullName>
    </submittedName>
</protein>
<evidence type="ECO:0000313" key="2">
    <source>
        <dbReference type="Proteomes" id="UP000218387"/>
    </source>
</evidence>
<dbReference type="AlphaFoldDB" id="A0A4P9C630"/>
<keyword evidence="2" id="KW-1185">Reference proteome</keyword>
<dbReference type="Proteomes" id="UP000218387">
    <property type="component" value="Chromosome"/>
</dbReference>
<dbReference type="InterPro" id="IPR021145">
    <property type="entry name" value="Portal_protein_SPP1_Gp6-like"/>
</dbReference>
<dbReference type="Pfam" id="PF05133">
    <property type="entry name" value="SPP1_portal"/>
    <property type="match status" value="1"/>
</dbReference>
<reference evidence="1 2" key="1">
    <citation type="submission" date="2018-05" db="EMBL/GenBank/DDBJ databases">
        <title>Genome comparison of Eubacterium sp.</title>
        <authorList>
            <person name="Feng Y."/>
            <person name="Sanchez-Andrea I."/>
            <person name="Stams A.J.M."/>
            <person name="De Vos W.M."/>
        </authorList>
    </citation>
    <scope>NUCLEOTIDE SEQUENCE [LARGE SCALE GENOMIC DNA]</scope>
    <source>
        <strain evidence="1 2">YI</strain>
    </source>
</reference>
<sequence>MKKIDYLNNKNIFEVPLEFEHMARISNILNIKEYLLRHHKVLNRPDFKFKDQEYTSAKIIFNTLKTIINFHTSYVVGNPVSITGDKQIVSDVNKLYKKGGYNKVDYEIVQDLTKYGNAFEYVYLDKNGTIRSKIIANEDSYPIYDEKEQYVAFLEHWEDLQNVVKYDIVYYPGIVQVYKDEQLTEEYPNLSGLPIHYVSLDKSEYNFFGDAPLLDLIPILDQIERLLSRLDDAIYTLSMNPIGVSMGQKIEGTVPKDLIGATLNLEDGGDFKYSNAELDEPSIKLLLDTLFQQLYTVAAVPSAVIGQSNIANVSEVSLKLLFAQADYKAAQTAQTLKEGFSKRFEYFRKLSANKWSDDLFDTLDVSFNVARPVDTSSQINELKTQYDMGAISKETIIDSSPYTKNTALELQRIETEESAKEQIKPVIVGAEEQEIA</sequence>
<proteinExistence type="predicted"/>
<organism evidence="1 2">
    <name type="scientific">Eubacterium maltosivorans</name>
    <dbReference type="NCBI Taxonomy" id="2041044"/>
    <lineage>
        <taxon>Bacteria</taxon>
        <taxon>Bacillati</taxon>
        <taxon>Bacillota</taxon>
        <taxon>Clostridia</taxon>
        <taxon>Eubacteriales</taxon>
        <taxon>Eubacteriaceae</taxon>
        <taxon>Eubacterium</taxon>
    </lineage>
</organism>
<name>A0A4P9C630_EUBML</name>
<dbReference type="KEGG" id="emt:CPZ25_001940"/>